<gene>
    <name evidence="1" type="ORF">PS631_02680</name>
</gene>
<dbReference type="InterPro" id="IPR022385">
    <property type="entry name" value="Rhs_assc_core"/>
</dbReference>
<organism evidence="1 2">
    <name type="scientific">Pseudomonas fluorescens</name>
    <dbReference type="NCBI Taxonomy" id="294"/>
    <lineage>
        <taxon>Bacteria</taxon>
        <taxon>Pseudomonadati</taxon>
        <taxon>Pseudomonadota</taxon>
        <taxon>Gammaproteobacteria</taxon>
        <taxon>Pseudomonadales</taxon>
        <taxon>Pseudomonadaceae</taxon>
        <taxon>Pseudomonas</taxon>
    </lineage>
</organism>
<dbReference type="EMBL" id="CABVHF010000008">
    <property type="protein sequence ID" value="VVM87887.1"/>
    <property type="molecule type" value="Genomic_DNA"/>
</dbReference>
<dbReference type="PANTHER" id="PTHR32305">
    <property type="match status" value="1"/>
</dbReference>
<name>A0A5E6T660_PSEFL</name>
<dbReference type="PANTHER" id="PTHR32305:SF17">
    <property type="entry name" value="TRNA NUCLEASE WAPA"/>
    <property type="match status" value="1"/>
</dbReference>
<dbReference type="OrthoDB" id="7012700at2"/>
<evidence type="ECO:0000313" key="2">
    <source>
        <dbReference type="Proteomes" id="UP000399692"/>
    </source>
</evidence>
<dbReference type="Proteomes" id="UP000399692">
    <property type="component" value="Unassembled WGS sequence"/>
</dbReference>
<evidence type="ECO:0000313" key="1">
    <source>
        <dbReference type="EMBL" id="VVM87887.1"/>
    </source>
</evidence>
<accession>A0A5E6T660</accession>
<dbReference type="AlphaFoldDB" id="A0A5E6T660"/>
<dbReference type="Gene3D" id="2.180.10.10">
    <property type="entry name" value="RHS repeat-associated core"/>
    <property type="match status" value="1"/>
</dbReference>
<evidence type="ECO:0008006" key="3">
    <source>
        <dbReference type="Google" id="ProtNLM"/>
    </source>
</evidence>
<sequence>MTKTNAGDRLYFHQGDKLATVKQGTQNHSVFRSLDTALAEQLNCDSEPVRFLTTDGNGSVLQVKTDQQLESLPYTAYGHSASQPSTLSLLGFNGERIDPAELYILGNGYRSHNPRLMRFLSPDSLSPFGKGGLNSYAYCGADPVNFTDPSGHFRLFGRLFAPKLPKHVKNAATGGLPSYSKAKKKKYAVPGETLPSYDETLRDYPKQREIRITATAPLLSKLEARVKKYDSYIERQHVKADKANSEYTIYQASANQYVNGSDMWRFYTSKANLAYDKEAYYNVKSRDFTADRDKIIAAIAELRQT</sequence>
<dbReference type="RefSeq" id="WP_150570459.1">
    <property type="nucleotide sequence ID" value="NZ_CABVHF010000008.1"/>
</dbReference>
<dbReference type="InterPro" id="IPR050708">
    <property type="entry name" value="T6SS_VgrG/RHS"/>
</dbReference>
<dbReference type="SUPFAM" id="SSF56399">
    <property type="entry name" value="ADP-ribosylation"/>
    <property type="match status" value="1"/>
</dbReference>
<dbReference type="NCBIfam" id="TIGR03696">
    <property type="entry name" value="Rhs_assc_core"/>
    <property type="match status" value="1"/>
</dbReference>
<proteinExistence type="predicted"/>
<reference evidence="1 2" key="1">
    <citation type="submission" date="2019-09" db="EMBL/GenBank/DDBJ databases">
        <authorList>
            <person name="Chandra G."/>
            <person name="Truman W A."/>
        </authorList>
    </citation>
    <scope>NUCLEOTIDE SEQUENCE [LARGE SCALE GENOMIC DNA]</scope>
    <source>
        <strain evidence="1">PS631</strain>
    </source>
</reference>
<protein>
    <recommendedName>
        <fullName evidence="3">RHS repeat-associated core domain-containing protein</fullName>
    </recommendedName>
</protein>